<proteinExistence type="predicted"/>
<protein>
    <submittedName>
        <fullName evidence="2">Putative magnetosome protein Mad28</fullName>
    </submittedName>
</protein>
<sequence>MADELDKFQDELKMLRDRIKDMEQRKQPEEAPLRQEMPPVQPPLQQQQVRAAEEPLMTPPQQRAPEPSRVPTPEPSKPASTEAESPRGPVGLDLGTSNIVMAQSKGGDLHIAKQLNAFFPVVQSKFTKKILTQNNVLFVEKNKLYYVIGYSAESFANMFNENTRRPMEKGLLSSKEDDGITIIQSIISTIVKKPKNFGEYICFSIPGVPVDNPAFVAGYESIIKMYLGSLGYTPISINEALAIVMEELADDNFTGIGISLGGGMCNVCLSYLSVPVITFSIQKGGDYVDAMVSREIGEPATKIKVTKEESLDLSVLPKNRMETALHVYYMDLISTLVENLRQVISSSENIPKISAPIPIVLSGGTAMPKGFKDRFDEGLRRSNMPIDISEVRIAKDPLNTTAKGALKMAMTLES</sequence>
<name>A0A088FCJ5_9BACT</name>
<dbReference type="RefSeq" id="WP_052567109.1">
    <property type="nucleotide sequence ID" value="NZ_JMFO01000016.1"/>
</dbReference>
<evidence type="ECO:0000256" key="1">
    <source>
        <dbReference type="SAM" id="MobiDB-lite"/>
    </source>
</evidence>
<accession>A0A088FCJ5</accession>
<gene>
    <name evidence="2" type="ORF">Mcas_0735</name>
</gene>
<dbReference type="Pfam" id="PF25216">
    <property type="entry name" value="Volactin"/>
    <property type="match status" value="1"/>
</dbReference>
<evidence type="ECO:0000313" key="2">
    <source>
        <dbReference type="EMBL" id="AIM41330.1"/>
    </source>
</evidence>
<feature type="compositionally biased region" description="Basic and acidic residues" evidence="1">
    <location>
        <begin position="15"/>
        <end position="33"/>
    </location>
</feature>
<dbReference type="SUPFAM" id="SSF53067">
    <property type="entry name" value="Actin-like ATPase domain"/>
    <property type="match status" value="1"/>
</dbReference>
<dbReference type="OrthoDB" id="7054624at2"/>
<dbReference type="InterPro" id="IPR057363">
    <property type="entry name" value="Volactin"/>
</dbReference>
<feature type="region of interest" description="Disordered" evidence="1">
    <location>
        <begin position="15"/>
        <end position="91"/>
    </location>
</feature>
<organism evidence="2">
    <name type="scientific">Candidatus Magnetobacterium casense</name>
    <dbReference type="NCBI Taxonomy" id="1455061"/>
    <lineage>
        <taxon>Bacteria</taxon>
        <taxon>Pseudomonadati</taxon>
        <taxon>Nitrospirota</taxon>
        <taxon>Thermodesulfovibrionia</taxon>
        <taxon>Thermodesulfovibrionales</taxon>
        <taxon>Candidatus Magnetobacteriaceae</taxon>
        <taxon>Candidatus Magnetobacterium</taxon>
    </lineage>
</organism>
<dbReference type="EMBL" id="KM433674">
    <property type="protein sequence ID" value="AIM41330.1"/>
    <property type="molecule type" value="Genomic_DNA"/>
</dbReference>
<reference evidence="2" key="1">
    <citation type="journal article" date="2014" name="ISME J.">
        <title>Genomic insights into the uncultured genus 'Candidatus Magnetobacterium' in the phylum Nitrospirae.</title>
        <authorList>
            <person name="Lin W."/>
            <person name="Deng A."/>
            <person name="Wang Z."/>
            <person name="Li Y."/>
            <person name="Wen T."/>
            <person name="Wu L.F."/>
            <person name="Wu M."/>
            <person name="Pan Y."/>
        </authorList>
    </citation>
    <scope>NUCLEOTIDE SEQUENCE</scope>
    <source>
        <strain evidence="2">MYR-1</strain>
    </source>
</reference>
<dbReference type="InterPro" id="IPR043129">
    <property type="entry name" value="ATPase_NBD"/>
</dbReference>
<dbReference type="Gene3D" id="3.30.420.40">
    <property type="match status" value="1"/>
</dbReference>
<dbReference type="AlphaFoldDB" id="A0A088FCJ5"/>